<feature type="transmembrane region" description="Helical" evidence="1">
    <location>
        <begin position="87"/>
        <end position="108"/>
    </location>
</feature>
<comment type="caution">
    <text evidence="2">The sequence shown here is derived from an EMBL/GenBank/DDBJ whole genome shotgun (WGS) entry which is preliminary data.</text>
</comment>
<feature type="transmembrane region" description="Helical" evidence="1">
    <location>
        <begin position="245"/>
        <end position="262"/>
    </location>
</feature>
<accession>A0A3R9EBF5</accession>
<proteinExistence type="predicted"/>
<evidence type="ECO:0000313" key="2">
    <source>
        <dbReference type="EMBL" id="RSD26546.1"/>
    </source>
</evidence>
<dbReference type="InterPro" id="IPR036927">
    <property type="entry name" value="Cyt_c_oxase-like_su1_sf"/>
</dbReference>
<evidence type="ECO:0000313" key="3">
    <source>
        <dbReference type="Proteomes" id="UP000279911"/>
    </source>
</evidence>
<dbReference type="EMBL" id="RSFW01000015">
    <property type="protein sequence ID" value="RSD26546.1"/>
    <property type="molecule type" value="Genomic_DNA"/>
</dbReference>
<feature type="transmembrane region" description="Helical" evidence="1">
    <location>
        <begin position="282"/>
        <end position="303"/>
    </location>
</feature>
<organism evidence="2 3">
    <name type="scientific">Mesobacillus subterraneus</name>
    <dbReference type="NCBI Taxonomy" id="285983"/>
    <lineage>
        <taxon>Bacteria</taxon>
        <taxon>Bacillati</taxon>
        <taxon>Bacillota</taxon>
        <taxon>Bacilli</taxon>
        <taxon>Bacillales</taxon>
        <taxon>Bacillaceae</taxon>
        <taxon>Mesobacillus</taxon>
    </lineage>
</organism>
<sequence length="414" mass="46190">MIQPTKGNETNIKLPFSFIAFSMIALILSQLLILLNGDLLITGTFRLPAIWSAAHLFVLGWALMVAMGAMYQLVPVAFLTPIWNERFGFWQFALTSIGIASFAATLYINPQDALIPGLLTLAGILMFLFQMFMTLRSQAKPNILTLFVGTALFSLLLTIVLGITLVLSMNTGFASAYYHAVFKTHILLGTAGWFSLLIFGFSYKMVPMFSLAHGYSMKPANYVFTVYFIGIIQLVFSFITKIQLLEIIGTFFLSAGFMVFAWHVKKIIDKRVKKKLDRPFMFALLAIGFGAVIHLAAFAGSLADRLPVIIGPLLISYLIAWIAFSIIGYLYKIVPFLWWTHKYSKEIGKQKVPSLKDMMDEKLALPLFTLFIAGTLFLLLSFSVKLLPVFYLGQGLNVVGAVLFSYIIAKVVIK</sequence>
<dbReference type="Gene3D" id="1.20.210.10">
    <property type="entry name" value="Cytochrome c oxidase-like, subunit I domain"/>
    <property type="match status" value="2"/>
</dbReference>
<feature type="transmembrane region" description="Helical" evidence="1">
    <location>
        <begin position="53"/>
        <end position="80"/>
    </location>
</feature>
<dbReference type="SUPFAM" id="SSF81442">
    <property type="entry name" value="Cytochrome c oxidase subunit I-like"/>
    <property type="match status" value="1"/>
</dbReference>
<evidence type="ECO:0000256" key="1">
    <source>
        <dbReference type="SAM" id="Phobius"/>
    </source>
</evidence>
<dbReference type="OrthoDB" id="5245199at2"/>
<feature type="transmembrane region" description="Helical" evidence="1">
    <location>
        <begin position="114"/>
        <end position="132"/>
    </location>
</feature>
<keyword evidence="1" id="KW-1133">Transmembrane helix</keyword>
<feature type="transmembrane region" description="Helical" evidence="1">
    <location>
        <begin position="363"/>
        <end position="384"/>
    </location>
</feature>
<dbReference type="Proteomes" id="UP000279911">
    <property type="component" value="Unassembled WGS sequence"/>
</dbReference>
<gene>
    <name evidence="2" type="ORF">EJA10_14210</name>
</gene>
<reference evidence="3" key="1">
    <citation type="submission" date="2018-12" db="EMBL/GenBank/DDBJ databases">
        <title>Bacillus chawlae sp. nov., Bacillus glennii sp. nov., and Bacillus saganii sp. nov. Isolated from the Vehicle Assembly Building at Kennedy Space Center where the Viking Spacecraft were Assembled.</title>
        <authorList>
            <person name="Seuylemezian A."/>
            <person name="Vaishampayan P."/>
        </authorList>
    </citation>
    <scope>NUCLEOTIDE SEQUENCE [LARGE SCALE GENOMIC DNA]</scope>
    <source>
        <strain evidence="3">DSM 13966</strain>
    </source>
</reference>
<name>A0A3R9EBF5_9BACI</name>
<feature type="transmembrane region" description="Helical" evidence="1">
    <location>
        <begin position="222"/>
        <end position="239"/>
    </location>
</feature>
<dbReference type="STRING" id="285983.UB32_09460"/>
<feature type="transmembrane region" description="Helical" evidence="1">
    <location>
        <begin position="144"/>
        <end position="168"/>
    </location>
</feature>
<keyword evidence="1" id="KW-0472">Membrane</keyword>
<feature type="transmembrane region" description="Helical" evidence="1">
    <location>
        <begin position="390"/>
        <end position="413"/>
    </location>
</feature>
<feature type="transmembrane region" description="Helical" evidence="1">
    <location>
        <begin position="12"/>
        <end position="33"/>
    </location>
</feature>
<feature type="transmembrane region" description="Helical" evidence="1">
    <location>
        <begin position="180"/>
        <end position="201"/>
    </location>
</feature>
<feature type="transmembrane region" description="Helical" evidence="1">
    <location>
        <begin position="309"/>
        <end position="331"/>
    </location>
</feature>
<dbReference type="RefSeq" id="WP_125480679.1">
    <property type="nucleotide sequence ID" value="NZ_RSFW01000015.1"/>
</dbReference>
<dbReference type="AlphaFoldDB" id="A0A3R9EBF5"/>
<protein>
    <submittedName>
        <fullName evidence="2">Uncharacterized protein</fullName>
    </submittedName>
</protein>
<keyword evidence="1" id="KW-0812">Transmembrane</keyword>